<evidence type="ECO:0000256" key="3">
    <source>
        <dbReference type="ARBA" id="ARBA00022692"/>
    </source>
</evidence>
<feature type="transmembrane region" description="Helical" evidence="6">
    <location>
        <begin position="12"/>
        <end position="30"/>
    </location>
</feature>
<gene>
    <name evidence="7" type="ORF">GXN74_02995</name>
</gene>
<dbReference type="Pfam" id="PF03899">
    <property type="entry name" value="ATP-synt_I"/>
    <property type="match status" value="1"/>
</dbReference>
<organism evidence="7 8">
    <name type="scientific">Anaerotalea alkaliphila</name>
    <dbReference type="NCBI Taxonomy" id="2662126"/>
    <lineage>
        <taxon>Bacteria</taxon>
        <taxon>Bacillati</taxon>
        <taxon>Bacillota</taxon>
        <taxon>Clostridia</taxon>
        <taxon>Eubacteriales</taxon>
        <taxon>Anaerotalea</taxon>
    </lineage>
</organism>
<sequence>MTRKKRTEVSLSLKALAITAAVGLPGIFLVRSPQAFVLGLLLGVAFTIGKIWMMGSTFQKAVRKHPVGARNYVRAQYFLRYLLTLLLLVVAALEPGIHVAGVAVGLLSLKGAAYWQAMRMRLSPKDGSVKFQVWEEEDEENSDF</sequence>
<dbReference type="AlphaFoldDB" id="A0A7X5HU47"/>
<dbReference type="EMBL" id="JAAEEH010000005">
    <property type="protein sequence ID" value="NDL66710.1"/>
    <property type="molecule type" value="Genomic_DNA"/>
</dbReference>
<accession>A0A7X5HU47</accession>
<keyword evidence="5 6" id="KW-0472">Membrane</keyword>
<dbReference type="RefSeq" id="WP_162369436.1">
    <property type="nucleotide sequence ID" value="NZ_JAAEEH010000005.1"/>
</dbReference>
<keyword evidence="4 6" id="KW-1133">Transmembrane helix</keyword>
<keyword evidence="8" id="KW-1185">Reference proteome</keyword>
<dbReference type="InterPro" id="IPR005598">
    <property type="entry name" value="ATP_synth_I"/>
</dbReference>
<evidence type="ECO:0000313" key="8">
    <source>
        <dbReference type="Proteomes" id="UP000461585"/>
    </source>
</evidence>
<evidence type="ECO:0008006" key="9">
    <source>
        <dbReference type="Google" id="ProtNLM"/>
    </source>
</evidence>
<dbReference type="Proteomes" id="UP000461585">
    <property type="component" value="Unassembled WGS sequence"/>
</dbReference>
<protein>
    <recommendedName>
        <fullName evidence="9">ATP synthase subunit I</fullName>
    </recommendedName>
</protein>
<evidence type="ECO:0000256" key="1">
    <source>
        <dbReference type="ARBA" id="ARBA00004651"/>
    </source>
</evidence>
<evidence type="ECO:0000256" key="2">
    <source>
        <dbReference type="ARBA" id="ARBA00022475"/>
    </source>
</evidence>
<proteinExistence type="predicted"/>
<feature type="transmembrane region" description="Helical" evidence="6">
    <location>
        <begin position="77"/>
        <end position="93"/>
    </location>
</feature>
<reference evidence="7 8" key="1">
    <citation type="submission" date="2020-01" db="EMBL/GenBank/DDBJ databases">
        <title>Anaeroalcalibacter tamaniensis gen. nov., sp. nov., moderately halophilic strictly anaerobic fermenter bacterium from mud volcano of Taman peninsula.</title>
        <authorList>
            <person name="Frolova A."/>
            <person name="Merkel A.Y."/>
            <person name="Slobodkin A.I."/>
        </authorList>
    </citation>
    <scope>NUCLEOTIDE SEQUENCE [LARGE SCALE GENOMIC DNA]</scope>
    <source>
        <strain evidence="7 8">F-3ap</strain>
    </source>
</reference>
<evidence type="ECO:0000256" key="6">
    <source>
        <dbReference type="SAM" id="Phobius"/>
    </source>
</evidence>
<comment type="caution">
    <text evidence="7">The sequence shown here is derived from an EMBL/GenBank/DDBJ whole genome shotgun (WGS) entry which is preliminary data.</text>
</comment>
<name>A0A7X5HU47_9FIRM</name>
<keyword evidence="2" id="KW-1003">Cell membrane</keyword>
<evidence type="ECO:0000256" key="5">
    <source>
        <dbReference type="ARBA" id="ARBA00023136"/>
    </source>
</evidence>
<evidence type="ECO:0000256" key="4">
    <source>
        <dbReference type="ARBA" id="ARBA00022989"/>
    </source>
</evidence>
<feature type="transmembrane region" description="Helical" evidence="6">
    <location>
        <begin position="36"/>
        <end position="56"/>
    </location>
</feature>
<dbReference type="GO" id="GO:0005886">
    <property type="term" value="C:plasma membrane"/>
    <property type="evidence" value="ECO:0007669"/>
    <property type="project" value="UniProtKB-SubCell"/>
</dbReference>
<comment type="subcellular location">
    <subcellularLocation>
        <location evidence="1">Cell membrane</location>
        <topology evidence="1">Multi-pass membrane protein</topology>
    </subcellularLocation>
</comment>
<keyword evidence="3 6" id="KW-0812">Transmembrane</keyword>
<evidence type="ECO:0000313" key="7">
    <source>
        <dbReference type="EMBL" id="NDL66710.1"/>
    </source>
</evidence>